<organism evidence="1 2">
    <name type="scientific">Microbacterium commune</name>
    <dbReference type="NCBI Taxonomy" id="2762219"/>
    <lineage>
        <taxon>Bacteria</taxon>
        <taxon>Bacillati</taxon>
        <taxon>Actinomycetota</taxon>
        <taxon>Actinomycetes</taxon>
        <taxon>Micrococcales</taxon>
        <taxon>Microbacteriaceae</taxon>
        <taxon>Microbacterium</taxon>
    </lineage>
</organism>
<sequence>MTYPDIRTSNIDGSSIRALAGIPDTLKEQGISIPKGITEAQQRHAHILEHIAATAAAVNVEDAHTAAARALAGGEGNAAQLTAAAATQIVNSKDPSAPLSKILNRARDLAAHDLQAAYAEPGDTWITKHLRPALEKAIATFTTEAEYAAPIDPFMDPTAADYLTRNPRVDDAWRTIRTIYETTRTLRRYRCIPTTTRSADAYEWEGDGEHHEHRGGQHLIASIRDNLRDNNITWFVAALQHGMTPVLLTEQEVAGA</sequence>
<dbReference type="EMBL" id="JACSPX010000003">
    <property type="protein sequence ID" value="MBD8013175.1"/>
    <property type="molecule type" value="Genomic_DNA"/>
</dbReference>
<dbReference type="RefSeq" id="WP_191713404.1">
    <property type="nucleotide sequence ID" value="NZ_JACSPX010000003.1"/>
</dbReference>
<protein>
    <submittedName>
        <fullName evidence="1">Uncharacterized protein</fullName>
    </submittedName>
</protein>
<gene>
    <name evidence="1" type="ORF">H9633_12855</name>
</gene>
<evidence type="ECO:0000313" key="1">
    <source>
        <dbReference type="EMBL" id="MBD8013175.1"/>
    </source>
</evidence>
<comment type="caution">
    <text evidence="1">The sequence shown here is derived from an EMBL/GenBank/DDBJ whole genome shotgun (WGS) entry which is preliminary data.</text>
</comment>
<evidence type="ECO:0000313" key="2">
    <source>
        <dbReference type="Proteomes" id="UP000611521"/>
    </source>
</evidence>
<reference evidence="1 2" key="1">
    <citation type="submission" date="2020-08" db="EMBL/GenBank/DDBJ databases">
        <title>A Genomic Blueprint of the Chicken Gut Microbiome.</title>
        <authorList>
            <person name="Gilroy R."/>
            <person name="Ravi A."/>
            <person name="Getino M."/>
            <person name="Pursley I."/>
            <person name="Horton D.L."/>
            <person name="Alikhan N.-F."/>
            <person name="Baker D."/>
            <person name="Gharbi K."/>
            <person name="Hall N."/>
            <person name="Watson M."/>
            <person name="Adriaenssens E.M."/>
            <person name="Foster-Nyarko E."/>
            <person name="Jarju S."/>
            <person name="Secka A."/>
            <person name="Antonio M."/>
            <person name="Oren A."/>
            <person name="Chaudhuri R."/>
            <person name="La Ragione R.M."/>
            <person name="Hildebrand F."/>
            <person name="Pallen M.J."/>
        </authorList>
    </citation>
    <scope>NUCLEOTIDE SEQUENCE [LARGE SCALE GENOMIC DNA]</scope>
    <source>
        <strain evidence="1 2">Re1</strain>
    </source>
</reference>
<dbReference type="Proteomes" id="UP000611521">
    <property type="component" value="Unassembled WGS sequence"/>
</dbReference>
<accession>A0ABR8W834</accession>
<name>A0ABR8W834_9MICO</name>
<keyword evidence="2" id="KW-1185">Reference proteome</keyword>
<proteinExistence type="predicted"/>